<dbReference type="AlphaFoldDB" id="A0A2H9ZYK0"/>
<feature type="compositionally biased region" description="Polar residues" evidence="2">
    <location>
        <begin position="120"/>
        <end position="129"/>
    </location>
</feature>
<evidence type="ECO:0000313" key="4">
    <source>
        <dbReference type="Proteomes" id="UP000236161"/>
    </source>
</evidence>
<feature type="coiled-coil region" evidence="1">
    <location>
        <begin position="274"/>
        <end position="380"/>
    </location>
</feature>
<keyword evidence="4" id="KW-1185">Reference proteome</keyword>
<dbReference type="OrthoDB" id="1301563at2759"/>
<dbReference type="Proteomes" id="UP000236161">
    <property type="component" value="Unassembled WGS sequence"/>
</dbReference>
<feature type="region of interest" description="Disordered" evidence="2">
    <location>
        <begin position="85"/>
        <end position="173"/>
    </location>
</feature>
<accession>A0A2H9ZYK0</accession>
<protein>
    <recommendedName>
        <fullName evidence="5">UVR domain-containing protein</fullName>
    </recommendedName>
</protein>
<name>A0A2H9ZYK0_9ASPA</name>
<evidence type="ECO:0008006" key="5">
    <source>
        <dbReference type="Google" id="ProtNLM"/>
    </source>
</evidence>
<feature type="coiled-coil region" evidence="1">
    <location>
        <begin position="491"/>
        <end position="546"/>
    </location>
</feature>
<evidence type="ECO:0000256" key="2">
    <source>
        <dbReference type="SAM" id="MobiDB-lite"/>
    </source>
</evidence>
<dbReference type="EMBL" id="KZ452538">
    <property type="protein sequence ID" value="PKA48337.1"/>
    <property type="molecule type" value="Genomic_DNA"/>
</dbReference>
<feature type="compositionally biased region" description="Low complexity" evidence="2">
    <location>
        <begin position="110"/>
        <end position="119"/>
    </location>
</feature>
<sequence length="857" mass="94353">MGPVVSGALRSNCSSLSSPSLFNIINTLQAPAGQRAHFGIRLAGTLLFLEASVMASELECGGEELGGSLFEGMVLFSPSDLLPPDLPREKYMTSPAPVSDPVRLPPQRPASPSQPRASSTGVAPSSESKPQPLDENLFSDLTLQNPVGATDPAPSPSPSPISRQISRKKKRAVRIGYGREVSNATLVITADDPPRSIEDSAPAIAVEDYCRPSPDSSDCAPSTPRLHEELPGRSQQEEVAETSGAAAAVHDDGIASRLEDHRGYAESVLSTSEASGKEDNLRVIEEKLELLRARISVELDGNKGMAATVYAERKELERRRRQALEDVNQAATSYTQLEMDLEEACEAEDFETAEKVSENLAASEKDKDRLLSALREVELDCDSVDSRMQEVLKLQIAAEEEGVKLLEQLSEVIGAQSDFADYWSTNGLVPKDAADCADLIHQNAEELSLKELKYWHASMEALEMNKLEKEIESDLISEARSALQCSIEDLVKDDRKEVEKLMKKRNTLAKELDELLRLVSLKEKEIAENNTQIHEVERKISEVASEFQQSQVTVGVKHDNFRSAVAKIESQREALLTKRKEIDEFISLEEQKFSKLKEIASLSSDEAKTHQNLVDLRKNLASSFLKSREDKIQLVKTEEKIMEDIQMLRQQISTGRTTLQELSSTRGSIQQEISSFKQRIAFIDERGPELEAEKKVAAAARNFKEASRIASEAKMLNSENVSLQDKMEKAALDLEKLDEDIKNIVSKMQENEKLISMKEKEAAIAGSKRLRLVAAAARAERSAALEMGDSEEAEFLLNEAEAAEARARELQEEFELDLGDHGNSNEKLFVSIALITSLAGKQLAEMAAALRPSAAGG</sequence>
<proteinExistence type="predicted"/>
<keyword evidence="1" id="KW-0175">Coiled coil</keyword>
<dbReference type="STRING" id="1088818.A0A2H9ZYK0"/>
<organism evidence="3 4">
    <name type="scientific">Apostasia shenzhenica</name>
    <dbReference type="NCBI Taxonomy" id="1088818"/>
    <lineage>
        <taxon>Eukaryota</taxon>
        <taxon>Viridiplantae</taxon>
        <taxon>Streptophyta</taxon>
        <taxon>Embryophyta</taxon>
        <taxon>Tracheophyta</taxon>
        <taxon>Spermatophyta</taxon>
        <taxon>Magnoliopsida</taxon>
        <taxon>Liliopsida</taxon>
        <taxon>Asparagales</taxon>
        <taxon>Orchidaceae</taxon>
        <taxon>Apostasioideae</taxon>
        <taxon>Apostasia</taxon>
    </lineage>
</organism>
<feature type="region of interest" description="Disordered" evidence="2">
    <location>
        <begin position="209"/>
        <end position="247"/>
    </location>
</feature>
<dbReference type="PANTHER" id="PTHR38394:SF1">
    <property type="entry name" value="NEUROFILAMENT LIGHT PROTEIN"/>
    <property type="match status" value="1"/>
</dbReference>
<feature type="coiled-coil region" evidence="1">
    <location>
        <begin position="713"/>
        <end position="754"/>
    </location>
</feature>
<evidence type="ECO:0000313" key="3">
    <source>
        <dbReference type="EMBL" id="PKA48337.1"/>
    </source>
</evidence>
<reference evidence="3 4" key="1">
    <citation type="journal article" date="2017" name="Nature">
        <title>The Apostasia genome and the evolution of orchids.</title>
        <authorList>
            <person name="Zhang G.Q."/>
            <person name="Liu K.W."/>
            <person name="Li Z."/>
            <person name="Lohaus R."/>
            <person name="Hsiao Y.Y."/>
            <person name="Niu S.C."/>
            <person name="Wang J.Y."/>
            <person name="Lin Y.C."/>
            <person name="Xu Q."/>
            <person name="Chen L.J."/>
            <person name="Yoshida K."/>
            <person name="Fujiwara S."/>
            <person name="Wang Z.W."/>
            <person name="Zhang Y.Q."/>
            <person name="Mitsuda N."/>
            <person name="Wang M."/>
            <person name="Liu G.H."/>
            <person name="Pecoraro L."/>
            <person name="Huang H.X."/>
            <person name="Xiao X.J."/>
            <person name="Lin M."/>
            <person name="Wu X.Y."/>
            <person name="Wu W.L."/>
            <person name="Chen Y.Y."/>
            <person name="Chang S.B."/>
            <person name="Sakamoto S."/>
            <person name="Ohme-Takagi M."/>
            <person name="Yagi M."/>
            <person name="Zeng S.J."/>
            <person name="Shen C.Y."/>
            <person name="Yeh C.M."/>
            <person name="Luo Y.B."/>
            <person name="Tsai W.C."/>
            <person name="Van de Peer Y."/>
            <person name="Liu Z.J."/>
        </authorList>
    </citation>
    <scope>NUCLEOTIDE SEQUENCE [LARGE SCALE GENOMIC DNA]</scope>
    <source>
        <strain evidence="4">cv. Shenzhen</strain>
        <tissue evidence="3">Stem</tissue>
    </source>
</reference>
<evidence type="ECO:0000256" key="1">
    <source>
        <dbReference type="SAM" id="Coils"/>
    </source>
</evidence>
<dbReference type="PANTHER" id="PTHR38394">
    <property type="entry name" value="NEUROFILAMENT LIGHT PROTEIN"/>
    <property type="match status" value="1"/>
</dbReference>
<gene>
    <name evidence="3" type="ORF">AXF42_Ash020429</name>
</gene>